<dbReference type="InterPro" id="IPR052518">
    <property type="entry name" value="CHR_Transporter"/>
</dbReference>
<keyword evidence="9" id="KW-1185">Reference proteome</keyword>
<protein>
    <submittedName>
        <fullName evidence="8">Chromate transporter</fullName>
    </submittedName>
</protein>
<evidence type="ECO:0000256" key="6">
    <source>
        <dbReference type="ARBA" id="ARBA00023136"/>
    </source>
</evidence>
<feature type="transmembrane region" description="Helical" evidence="7">
    <location>
        <begin position="115"/>
        <end position="135"/>
    </location>
</feature>
<comment type="similarity">
    <text evidence="2">Belongs to the chromate ion transporter (CHR) (TC 2.A.51) family.</text>
</comment>
<feature type="transmembrane region" description="Helical" evidence="7">
    <location>
        <begin position="164"/>
        <end position="181"/>
    </location>
</feature>
<dbReference type="PANTHER" id="PTHR43663:SF1">
    <property type="entry name" value="CHROMATE TRANSPORTER"/>
    <property type="match status" value="1"/>
</dbReference>
<evidence type="ECO:0000256" key="1">
    <source>
        <dbReference type="ARBA" id="ARBA00004651"/>
    </source>
</evidence>
<feature type="transmembrane region" description="Helical" evidence="7">
    <location>
        <begin position="82"/>
        <end position="103"/>
    </location>
</feature>
<keyword evidence="4 7" id="KW-0812">Transmembrane</keyword>
<keyword evidence="6 7" id="KW-0472">Membrane</keyword>
<evidence type="ECO:0000256" key="7">
    <source>
        <dbReference type="SAM" id="Phobius"/>
    </source>
</evidence>
<keyword evidence="3" id="KW-1003">Cell membrane</keyword>
<name>A0ABS5F8G4_9PROT</name>
<dbReference type="InterPro" id="IPR003370">
    <property type="entry name" value="Chromate_transpt"/>
</dbReference>
<evidence type="ECO:0000313" key="8">
    <source>
        <dbReference type="EMBL" id="MBR0668864.1"/>
    </source>
</evidence>
<dbReference type="Proteomes" id="UP001196870">
    <property type="component" value="Unassembled WGS sequence"/>
</dbReference>
<dbReference type="RefSeq" id="WP_211857061.1">
    <property type="nucleotide sequence ID" value="NZ_JAAGBB010000071.1"/>
</dbReference>
<comment type="subcellular location">
    <subcellularLocation>
        <location evidence="1">Cell membrane</location>
        <topology evidence="1">Multi-pass membrane protein</topology>
    </subcellularLocation>
</comment>
<organism evidence="8 9">
    <name type="scientific">Plastoroseomonas hellenica</name>
    <dbReference type="NCBI Taxonomy" id="2687306"/>
    <lineage>
        <taxon>Bacteria</taxon>
        <taxon>Pseudomonadati</taxon>
        <taxon>Pseudomonadota</taxon>
        <taxon>Alphaproteobacteria</taxon>
        <taxon>Acetobacterales</taxon>
        <taxon>Acetobacteraceae</taxon>
        <taxon>Plastoroseomonas</taxon>
    </lineage>
</organism>
<evidence type="ECO:0000256" key="4">
    <source>
        <dbReference type="ARBA" id="ARBA00022692"/>
    </source>
</evidence>
<feature type="transmembrane region" description="Helical" evidence="7">
    <location>
        <begin position="12"/>
        <end position="33"/>
    </location>
</feature>
<evidence type="ECO:0000256" key="5">
    <source>
        <dbReference type="ARBA" id="ARBA00022989"/>
    </source>
</evidence>
<evidence type="ECO:0000256" key="2">
    <source>
        <dbReference type="ARBA" id="ARBA00005262"/>
    </source>
</evidence>
<keyword evidence="5 7" id="KW-1133">Transmembrane helix</keyword>
<dbReference type="Pfam" id="PF02417">
    <property type="entry name" value="Chromate_transp"/>
    <property type="match status" value="1"/>
</dbReference>
<evidence type="ECO:0000313" key="9">
    <source>
        <dbReference type="Proteomes" id="UP001196870"/>
    </source>
</evidence>
<reference evidence="9" key="1">
    <citation type="journal article" date="2021" name="Syst. Appl. Microbiol.">
        <title>Roseomonas hellenica sp. nov., isolated from roots of wild-growing Alkanna tinctoria.</title>
        <authorList>
            <person name="Rat A."/>
            <person name="Naranjo H.D."/>
            <person name="Lebbe L."/>
            <person name="Cnockaert M."/>
            <person name="Krigas N."/>
            <person name="Grigoriadou K."/>
            <person name="Maloupa E."/>
            <person name="Willems A."/>
        </authorList>
    </citation>
    <scope>NUCLEOTIDE SEQUENCE [LARGE SCALE GENOMIC DNA]</scope>
    <source>
        <strain evidence="9">LMG 31523</strain>
    </source>
</reference>
<evidence type="ECO:0000256" key="3">
    <source>
        <dbReference type="ARBA" id="ARBA00022475"/>
    </source>
</evidence>
<proteinExistence type="inferred from homology"/>
<accession>A0ABS5F8G4</accession>
<gene>
    <name evidence="8" type="ORF">GXW71_31230</name>
</gene>
<feature type="transmembrane region" description="Helical" evidence="7">
    <location>
        <begin position="142"/>
        <end position="158"/>
    </location>
</feature>
<comment type="caution">
    <text evidence="8">The sequence shown here is derived from an EMBL/GenBank/DDBJ whole genome shotgun (WGS) entry which is preliminary data.</text>
</comment>
<sequence>MESPPPPRPSKTALFLTYGKIGLVGFGGINAWARRTLVEERRWLTEQEYAETLGLGQVLPGPNALNAAIMVGERFHGMAGSLIAAGAMFGGPLVVLAGLATLYDHYGSLPAVDSLLGGTAAAAAGMVVGTAAKMAQRLKPTLGLWAVGLTSLTLSGFFRVPLPLVLLLLGPLGILAAWWAGRAREQIAAGRERPEA</sequence>
<dbReference type="PANTHER" id="PTHR43663">
    <property type="entry name" value="CHROMATE TRANSPORT PROTEIN-RELATED"/>
    <property type="match status" value="1"/>
</dbReference>
<dbReference type="EMBL" id="JAAGBB010000071">
    <property type="protein sequence ID" value="MBR0668864.1"/>
    <property type="molecule type" value="Genomic_DNA"/>
</dbReference>